<evidence type="ECO:0000256" key="3">
    <source>
        <dbReference type="SAM" id="SignalP"/>
    </source>
</evidence>
<dbReference type="Pfam" id="PF00160">
    <property type="entry name" value="Pro_isomerase"/>
    <property type="match status" value="1"/>
</dbReference>
<evidence type="ECO:0000256" key="1">
    <source>
        <dbReference type="ARBA" id="ARBA00002388"/>
    </source>
</evidence>
<sequence>MIKRVLFLTFVLAFLLTACQPQKSAGQPQQQPVSGPPMEGCSVTPLLPTPDPTLQAKIPPVQADDHTRGPKNAPITIIEYSDFQCPYCAMVAPVMEQLAERYPDDLLIVNRHFPLNSHPNSLLMAYASEAAALQGKFYEMEKVIFASQDQWAGSDAETARKWVIEQAGTLGLDTAKFQSDLDSQKVKDRVQRNLDEATAAQLPGTPFLLINGLPYQADMSLEGLTGIVELFKLEKRQYTACPPMVIDPGKQYEASFETEKGTFTVKLYADKAPLAVNSFVFLARDGWFNNVPFHRVLPGFVAQAGDPSGSGYGGPGYFFKNENPDAKFDREGLMAMANAGPDTNGSQFFITYAPADNLNGGYTIFGEVIDGMDVVKKLTPRDPQQGGDLPPADKILTVTITEK</sequence>
<dbReference type="SUPFAM" id="SSF50891">
    <property type="entry name" value="Cyclophilin-like"/>
    <property type="match status" value="1"/>
</dbReference>
<dbReference type="PROSITE" id="PS51257">
    <property type="entry name" value="PROKAR_LIPOPROTEIN"/>
    <property type="match status" value="1"/>
</dbReference>
<name>A0A7C4KJI4_9CHLR</name>
<dbReference type="InterPro" id="IPR012336">
    <property type="entry name" value="Thioredoxin-like_fold"/>
</dbReference>
<dbReference type="Pfam" id="PF13462">
    <property type="entry name" value="Thioredoxin_4"/>
    <property type="match status" value="1"/>
</dbReference>
<feature type="domain" description="Thioredoxin" evidence="5">
    <location>
        <begin position="43"/>
        <end position="199"/>
    </location>
</feature>
<dbReference type="EMBL" id="DSYK01000397">
    <property type="protein sequence ID" value="HGS21799.1"/>
    <property type="molecule type" value="Genomic_DNA"/>
</dbReference>
<dbReference type="InterPro" id="IPR002130">
    <property type="entry name" value="Cyclophilin-type_PPIase_dom"/>
</dbReference>
<dbReference type="PROSITE" id="PS51352">
    <property type="entry name" value="THIOREDOXIN_2"/>
    <property type="match status" value="1"/>
</dbReference>
<dbReference type="GO" id="GO:0006457">
    <property type="term" value="P:protein folding"/>
    <property type="evidence" value="ECO:0007669"/>
    <property type="project" value="InterPro"/>
</dbReference>
<organism evidence="6">
    <name type="scientific">Anaerolinea thermolimosa</name>
    <dbReference type="NCBI Taxonomy" id="229919"/>
    <lineage>
        <taxon>Bacteria</taxon>
        <taxon>Bacillati</taxon>
        <taxon>Chloroflexota</taxon>
        <taxon>Anaerolineae</taxon>
        <taxon>Anaerolineales</taxon>
        <taxon>Anaerolineaceae</taxon>
        <taxon>Anaerolinea</taxon>
    </lineage>
</organism>
<dbReference type="PRINTS" id="PR00153">
    <property type="entry name" value="CSAPPISMRASE"/>
</dbReference>
<evidence type="ECO:0000259" key="5">
    <source>
        <dbReference type="PROSITE" id="PS51352"/>
    </source>
</evidence>
<comment type="caution">
    <text evidence="6">The sequence shown here is derived from an EMBL/GenBank/DDBJ whole genome shotgun (WGS) entry which is preliminary data.</text>
</comment>
<dbReference type="InterPro" id="IPR020892">
    <property type="entry name" value="Cyclophilin-type_PPIase_CS"/>
</dbReference>
<dbReference type="PANTHER" id="PTHR45625">
    <property type="entry name" value="PEPTIDYL-PROLYL CIS-TRANS ISOMERASE-RELATED"/>
    <property type="match status" value="1"/>
</dbReference>
<feature type="compositionally biased region" description="Low complexity" evidence="2">
    <location>
        <begin position="24"/>
        <end position="37"/>
    </location>
</feature>
<feature type="signal peptide" evidence="3">
    <location>
        <begin position="1"/>
        <end position="24"/>
    </location>
</feature>
<keyword evidence="3" id="KW-0732">Signal</keyword>
<dbReference type="GO" id="GO:0003755">
    <property type="term" value="F:peptidyl-prolyl cis-trans isomerase activity"/>
    <property type="evidence" value="ECO:0007669"/>
    <property type="project" value="InterPro"/>
</dbReference>
<dbReference type="InterPro" id="IPR029000">
    <property type="entry name" value="Cyclophilin-like_dom_sf"/>
</dbReference>
<feature type="region of interest" description="Disordered" evidence="2">
    <location>
        <begin position="24"/>
        <end position="46"/>
    </location>
</feature>
<accession>A0A7C4KJI4</accession>
<dbReference type="SUPFAM" id="SSF52833">
    <property type="entry name" value="Thioredoxin-like"/>
    <property type="match status" value="1"/>
</dbReference>
<feature type="domain" description="PPIase cyclophilin-type" evidence="4">
    <location>
        <begin position="257"/>
        <end position="397"/>
    </location>
</feature>
<evidence type="ECO:0000313" key="6">
    <source>
        <dbReference type="EMBL" id="HGS21799.1"/>
    </source>
</evidence>
<evidence type="ECO:0008006" key="7">
    <source>
        <dbReference type="Google" id="ProtNLM"/>
    </source>
</evidence>
<dbReference type="PROSITE" id="PS50072">
    <property type="entry name" value="CSA_PPIASE_2"/>
    <property type="match status" value="1"/>
</dbReference>
<reference evidence="6" key="1">
    <citation type="journal article" date="2020" name="mSystems">
        <title>Genome- and Community-Level Interaction Insights into Carbon Utilization and Element Cycling Functions of Hydrothermarchaeota in Hydrothermal Sediment.</title>
        <authorList>
            <person name="Zhou Z."/>
            <person name="Liu Y."/>
            <person name="Xu W."/>
            <person name="Pan J."/>
            <person name="Luo Z.H."/>
            <person name="Li M."/>
        </authorList>
    </citation>
    <scope>NUCLEOTIDE SEQUENCE [LARGE SCALE GENOMIC DNA]</scope>
    <source>
        <strain evidence="6">SpSt-573</strain>
    </source>
</reference>
<comment type="function">
    <text evidence="1">PPIases accelerate the folding of proteins. It catalyzes the cis-trans isomerization of proline imidic peptide bonds in oligopeptides.</text>
</comment>
<dbReference type="PROSITE" id="PS00170">
    <property type="entry name" value="CSA_PPIASE_1"/>
    <property type="match status" value="1"/>
</dbReference>
<dbReference type="InterPro" id="IPR013766">
    <property type="entry name" value="Thioredoxin_domain"/>
</dbReference>
<dbReference type="InterPro" id="IPR036249">
    <property type="entry name" value="Thioredoxin-like_sf"/>
</dbReference>
<dbReference type="AlphaFoldDB" id="A0A7C4KJI4"/>
<gene>
    <name evidence="6" type="ORF">ENT37_08010</name>
</gene>
<dbReference type="CDD" id="cd00317">
    <property type="entry name" value="cyclophilin"/>
    <property type="match status" value="1"/>
</dbReference>
<evidence type="ECO:0000259" key="4">
    <source>
        <dbReference type="PROSITE" id="PS50072"/>
    </source>
</evidence>
<dbReference type="InterPro" id="IPR044666">
    <property type="entry name" value="Cyclophilin_A-like"/>
</dbReference>
<proteinExistence type="predicted"/>
<dbReference type="PANTHER" id="PTHR45625:SF16">
    <property type="entry name" value="PEPTIDYL-PROLYL CIS-TRANS ISOMERASE"/>
    <property type="match status" value="1"/>
</dbReference>
<dbReference type="Gene3D" id="2.40.100.10">
    <property type="entry name" value="Cyclophilin-like"/>
    <property type="match status" value="1"/>
</dbReference>
<evidence type="ECO:0000256" key="2">
    <source>
        <dbReference type="SAM" id="MobiDB-lite"/>
    </source>
</evidence>
<protein>
    <recommendedName>
        <fullName evidence="7">Thioredoxin domain-containing protein</fullName>
    </recommendedName>
</protein>
<dbReference type="Gene3D" id="3.40.30.10">
    <property type="entry name" value="Glutaredoxin"/>
    <property type="match status" value="1"/>
</dbReference>
<feature type="chain" id="PRO_5027743637" description="Thioredoxin domain-containing protein" evidence="3">
    <location>
        <begin position="25"/>
        <end position="403"/>
    </location>
</feature>